<gene>
    <name evidence="2" type="ORF">GL58_00275</name>
</gene>
<sequence length="84" mass="9814">MKTFQAYGELLKTKAEQAVQLDEALQTIVRLREDVDIERNKATRALNERHAIQTDLDKFRAMQREASAERLSSGSSVKPWYKFW</sequence>
<keyword evidence="1" id="KW-0175">Coiled coil</keyword>
<evidence type="ECO:0000256" key="1">
    <source>
        <dbReference type="SAM" id="Coils"/>
    </source>
</evidence>
<dbReference type="PATRIC" id="fig|285.49.peg.58"/>
<proteinExistence type="predicted"/>
<accession>A0A0L7MYI5</accession>
<dbReference type="RefSeq" id="WP_053282255.1">
    <property type="nucleotide sequence ID" value="NZ_JNVD01000010.1"/>
</dbReference>
<protein>
    <submittedName>
        <fullName evidence="2">Uncharacterized protein</fullName>
    </submittedName>
</protein>
<dbReference type="EMBL" id="JNVD01000010">
    <property type="protein sequence ID" value="KOC27024.1"/>
    <property type="molecule type" value="Genomic_DNA"/>
</dbReference>
<evidence type="ECO:0000313" key="2">
    <source>
        <dbReference type="EMBL" id="KOC27024.1"/>
    </source>
</evidence>
<feature type="coiled-coil region" evidence="1">
    <location>
        <begin position="14"/>
        <end position="48"/>
    </location>
</feature>
<evidence type="ECO:0000313" key="3">
    <source>
        <dbReference type="Proteomes" id="UP000037442"/>
    </source>
</evidence>
<organism evidence="2 3">
    <name type="scientific">Comamonas testosteroni</name>
    <name type="common">Pseudomonas testosteroni</name>
    <dbReference type="NCBI Taxonomy" id="285"/>
    <lineage>
        <taxon>Bacteria</taxon>
        <taxon>Pseudomonadati</taxon>
        <taxon>Pseudomonadota</taxon>
        <taxon>Betaproteobacteria</taxon>
        <taxon>Burkholderiales</taxon>
        <taxon>Comamonadaceae</taxon>
        <taxon>Comamonas</taxon>
    </lineage>
</organism>
<name>A0A0L7MYI5_COMTE</name>
<dbReference type="AlphaFoldDB" id="A0A0L7MYI5"/>
<dbReference type="Proteomes" id="UP000037442">
    <property type="component" value="Unassembled WGS sequence"/>
</dbReference>
<comment type="caution">
    <text evidence="2">The sequence shown here is derived from an EMBL/GenBank/DDBJ whole genome shotgun (WGS) entry which is preliminary data.</text>
</comment>
<reference evidence="3" key="1">
    <citation type="submission" date="2014-06" db="EMBL/GenBank/DDBJ databases">
        <title>Draft genome sequence of C. testosteroni WDL7.</title>
        <authorList>
            <person name="Wu Y."/>
            <person name="Seshan H."/>
            <person name="Arumugam K."/>
        </authorList>
    </citation>
    <scope>NUCLEOTIDE SEQUENCE [LARGE SCALE GENOMIC DNA]</scope>
    <source>
        <strain evidence="3">WDL7</strain>
    </source>
</reference>